<reference evidence="1 2" key="1">
    <citation type="journal article" date="2015" name="Int. J. Syst. Evol. Microbiol.">
        <title>Micromonospora costi sp. nov., isolated from a leaf of Costus speciosus.</title>
        <authorList>
            <person name="Thawai C."/>
        </authorList>
    </citation>
    <scope>NUCLEOTIDE SEQUENCE [LARGE SCALE GENOMIC DNA]</scope>
    <source>
        <strain evidence="1 2">CS1-12</strain>
    </source>
</reference>
<dbReference type="Gene3D" id="3.40.50.1820">
    <property type="entry name" value="alpha/beta hydrolase"/>
    <property type="match status" value="1"/>
</dbReference>
<dbReference type="GO" id="GO:0016747">
    <property type="term" value="F:acyltransferase activity, transferring groups other than amino-acyl groups"/>
    <property type="evidence" value="ECO:0007669"/>
    <property type="project" value="TreeGrafter"/>
</dbReference>
<sequence>MALMRVDFYSEALTLSTSMTVILPQRTSSQIGMAGGATAGDPPVLYLLHGLTDDDTIWLRRTAIERYVAPLGLAVVMPQVGRSFYTDETHGNRYWTFLSAELPELCRSFFRLSDRREDTFVAGLSMGGYGAVKWALREPERFAAAASLSGALDLAHRAQHRDHPVDPAVWHTVFGDRAVAGTDDDTVALLDRASGENRPALYVACGTEDFLYEDNLRFVAAARERGVPLTVDFSPGAHDWAYWDAKIRDVLAWLPLPAATAVAADPGADATG</sequence>
<dbReference type="OrthoDB" id="4527292at2"/>
<dbReference type="EMBL" id="RBAN01000009">
    <property type="protein sequence ID" value="RKN50032.1"/>
    <property type="molecule type" value="Genomic_DNA"/>
</dbReference>
<dbReference type="SUPFAM" id="SSF53474">
    <property type="entry name" value="alpha/beta-Hydrolases"/>
    <property type="match status" value="1"/>
</dbReference>
<dbReference type="InterPro" id="IPR050583">
    <property type="entry name" value="Mycobacterial_A85_antigen"/>
</dbReference>
<accession>A0A3A9ZPA6</accession>
<protein>
    <submittedName>
        <fullName evidence="1">Esterase family protein</fullName>
    </submittedName>
</protein>
<dbReference type="PANTHER" id="PTHR48098:SF1">
    <property type="entry name" value="DIACYLGLYCEROL ACYLTRANSFERASE_MYCOLYLTRANSFERASE AG85A"/>
    <property type="match status" value="1"/>
</dbReference>
<name>A0A3A9ZPA6_9ACTN</name>
<dbReference type="Pfam" id="PF00756">
    <property type="entry name" value="Esterase"/>
    <property type="match status" value="1"/>
</dbReference>
<organism evidence="1 2">
    <name type="scientific">Micromonospora costi</name>
    <dbReference type="NCBI Taxonomy" id="1530042"/>
    <lineage>
        <taxon>Bacteria</taxon>
        <taxon>Bacillati</taxon>
        <taxon>Actinomycetota</taxon>
        <taxon>Actinomycetes</taxon>
        <taxon>Micromonosporales</taxon>
        <taxon>Micromonosporaceae</taxon>
        <taxon>Micromonospora</taxon>
    </lineage>
</organism>
<comment type="caution">
    <text evidence="1">The sequence shown here is derived from an EMBL/GenBank/DDBJ whole genome shotgun (WGS) entry which is preliminary data.</text>
</comment>
<dbReference type="InterPro" id="IPR000801">
    <property type="entry name" value="Esterase-like"/>
</dbReference>
<dbReference type="PANTHER" id="PTHR48098">
    <property type="entry name" value="ENTEROCHELIN ESTERASE-RELATED"/>
    <property type="match status" value="1"/>
</dbReference>
<evidence type="ECO:0000313" key="2">
    <source>
        <dbReference type="Proteomes" id="UP000279968"/>
    </source>
</evidence>
<keyword evidence="2" id="KW-1185">Reference proteome</keyword>
<dbReference type="InterPro" id="IPR029058">
    <property type="entry name" value="AB_hydrolase_fold"/>
</dbReference>
<dbReference type="Proteomes" id="UP000279968">
    <property type="component" value="Unassembled WGS sequence"/>
</dbReference>
<gene>
    <name evidence="1" type="ORF">D7193_30940</name>
</gene>
<dbReference type="RefSeq" id="WP_120783210.1">
    <property type="nucleotide sequence ID" value="NZ_JBHLUP010000008.1"/>
</dbReference>
<proteinExistence type="predicted"/>
<evidence type="ECO:0000313" key="1">
    <source>
        <dbReference type="EMBL" id="RKN50032.1"/>
    </source>
</evidence>
<dbReference type="AlphaFoldDB" id="A0A3A9ZPA6"/>